<dbReference type="Pfam" id="PF12158">
    <property type="entry name" value="DUF3592"/>
    <property type="match status" value="1"/>
</dbReference>
<evidence type="ECO:0000313" key="3">
    <source>
        <dbReference type="EMBL" id="MDT0379801.1"/>
    </source>
</evidence>
<keyword evidence="1" id="KW-0472">Membrane</keyword>
<organism evidence="3 4">
    <name type="scientific">Streptomyces hazeniae</name>
    <dbReference type="NCBI Taxonomy" id="3075538"/>
    <lineage>
        <taxon>Bacteria</taxon>
        <taxon>Bacillati</taxon>
        <taxon>Actinomycetota</taxon>
        <taxon>Actinomycetes</taxon>
        <taxon>Kitasatosporales</taxon>
        <taxon>Streptomycetaceae</taxon>
        <taxon>Streptomyces</taxon>
    </lineage>
</organism>
<feature type="transmembrane region" description="Helical" evidence="1">
    <location>
        <begin position="115"/>
        <end position="140"/>
    </location>
</feature>
<comment type="caution">
    <text evidence="3">The sequence shown here is derived from an EMBL/GenBank/DDBJ whole genome shotgun (WGS) entry which is preliminary data.</text>
</comment>
<keyword evidence="1" id="KW-0812">Transmembrane</keyword>
<feature type="domain" description="DUF3592" evidence="2">
    <location>
        <begin position="39"/>
        <end position="107"/>
    </location>
</feature>
<gene>
    <name evidence="3" type="ORF">RM572_13630</name>
</gene>
<dbReference type="InterPro" id="IPR021994">
    <property type="entry name" value="DUF3592"/>
</dbReference>
<evidence type="ECO:0000256" key="1">
    <source>
        <dbReference type="SAM" id="Phobius"/>
    </source>
</evidence>
<evidence type="ECO:0000259" key="2">
    <source>
        <dbReference type="Pfam" id="PF12158"/>
    </source>
</evidence>
<accession>A0ABU2NS43</accession>
<sequence>MAALFVLFVLALLLGLPLFVWGWVRYDRLGRLERSGVPVQGQVVDVRYRRTDDGHRITHIVLWHTAEGQPRHRAVRFPTAALRWLHVGSPVTVRYAPRHPSRVLVDGAPTPKGTAVTLMVFGGIVLAVALLLLTSAVVAAM</sequence>
<dbReference type="RefSeq" id="WP_311673587.1">
    <property type="nucleotide sequence ID" value="NZ_JAVREQ010000010.1"/>
</dbReference>
<keyword evidence="1" id="KW-1133">Transmembrane helix</keyword>
<name>A0ABU2NS43_9ACTN</name>
<evidence type="ECO:0000313" key="4">
    <source>
        <dbReference type="Proteomes" id="UP001183414"/>
    </source>
</evidence>
<reference evidence="4" key="1">
    <citation type="submission" date="2023-07" db="EMBL/GenBank/DDBJ databases">
        <title>30 novel species of actinomycetes from the DSMZ collection.</title>
        <authorList>
            <person name="Nouioui I."/>
        </authorList>
    </citation>
    <scope>NUCLEOTIDE SEQUENCE [LARGE SCALE GENOMIC DNA]</scope>
    <source>
        <strain evidence="4">DSM 42041</strain>
    </source>
</reference>
<dbReference type="EMBL" id="JAVREQ010000010">
    <property type="protein sequence ID" value="MDT0379801.1"/>
    <property type="molecule type" value="Genomic_DNA"/>
</dbReference>
<proteinExistence type="predicted"/>
<protein>
    <submittedName>
        <fullName evidence="3">DUF3592 domain-containing protein</fullName>
    </submittedName>
</protein>
<keyword evidence="4" id="KW-1185">Reference proteome</keyword>
<dbReference type="Proteomes" id="UP001183414">
    <property type="component" value="Unassembled WGS sequence"/>
</dbReference>